<dbReference type="InterPro" id="IPR029058">
    <property type="entry name" value="AB_hydrolase_fold"/>
</dbReference>
<evidence type="ECO:0000313" key="2">
    <source>
        <dbReference type="EMBL" id="KAL2793259.1"/>
    </source>
</evidence>
<keyword evidence="3" id="KW-1185">Reference proteome</keyword>
<dbReference type="PANTHER" id="PTHR37017:SF11">
    <property type="entry name" value="ESTERASE_LIPASE_THIOESTERASE DOMAIN-CONTAINING PROTEIN"/>
    <property type="match status" value="1"/>
</dbReference>
<dbReference type="EMBL" id="JBFTWV010000060">
    <property type="protein sequence ID" value="KAL2793259.1"/>
    <property type="molecule type" value="Genomic_DNA"/>
</dbReference>
<dbReference type="Pfam" id="PF12697">
    <property type="entry name" value="Abhydrolase_6"/>
    <property type="match status" value="1"/>
</dbReference>
<sequence>MPQPTIVFVPGAFHTPEYYNPVRSLLEAKGYVTKAVSLPSVGDSTSSMADDATAIRAVTSKLADEGHQVVVVIHSYEDGEVGIIALVYLAAYLVKKRMSDGLICHDKPAALETFYNDFTPEMDPEGWASRLQTQSAESWAG</sequence>
<dbReference type="InterPro" id="IPR000073">
    <property type="entry name" value="AB_hydrolase_1"/>
</dbReference>
<feature type="domain" description="AB hydrolase-1" evidence="1">
    <location>
        <begin position="6"/>
        <end position="76"/>
    </location>
</feature>
<dbReference type="InterPro" id="IPR052897">
    <property type="entry name" value="Sec-Metab_Biosynth_Hydrolase"/>
</dbReference>
<gene>
    <name evidence="2" type="ORF">BJX66DRAFT_339012</name>
</gene>
<dbReference type="Proteomes" id="UP001610563">
    <property type="component" value="Unassembled WGS sequence"/>
</dbReference>
<organism evidence="2 3">
    <name type="scientific">Aspergillus keveii</name>
    <dbReference type="NCBI Taxonomy" id="714993"/>
    <lineage>
        <taxon>Eukaryota</taxon>
        <taxon>Fungi</taxon>
        <taxon>Dikarya</taxon>
        <taxon>Ascomycota</taxon>
        <taxon>Pezizomycotina</taxon>
        <taxon>Eurotiomycetes</taxon>
        <taxon>Eurotiomycetidae</taxon>
        <taxon>Eurotiales</taxon>
        <taxon>Aspergillaceae</taxon>
        <taxon>Aspergillus</taxon>
        <taxon>Aspergillus subgen. Nidulantes</taxon>
    </lineage>
</organism>
<reference evidence="2 3" key="1">
    <citation type="submission" date="2024-07" db="EMBL/GenBank/DDBJ databases">
        <title>Section-level genome sequencing and comparative genomics of Aspergillus sections Usti and Cavernicolus.</title>
        <authorList>
            <consortium name="Lawrence Berkeley National Laboratory"/>
            <person name="Nybo J.L."/>
            <person name="Vesth T.C."/>
            <person name="Theobald S."/>
            <person name="Frisvad J.C."/>
            <person name="Larsen T.O."/>
            <person name="Kjaerboelling I."/>
            <person name="Rothschild-Mancinelli K."/>
            <person name="Lyhne E.K."/>
            <person name="Kogle M.E."/>
            <person name="Barry K."/>
            <person name="Clum A."/>
            <person name="Na H."/>
            <person name="Ledsgaard L."/>
            <person name="Lin J."/>
            <person name="Lipzen A."/>
            <person name="Kuo A."/>
            <person name="Riley R."/>
            <person name="Mondo S."/>
            <person name="Labutti K."/>
            <person name="Haridas S."/>
            <person name="Pangalinan J."/>
            <person name="Salamov A.A."/>
            <person name="Simmons B.A."/>
            <person name="Magnuson J.K."/>
            <person name="Chen J."/>
            <person name="Drula E."/>
            <person name="Henrissat B."/>
            <person name="Wiebenga A."/>
            <person name="Lubbers R.J."/>
            <person name="Gomes A.C."/>
            <person name="Makela M.R."/>
            <person name="Stajich J."/>
            <person name="Grigoriev I.V."/>
            <person name="Mortensen U.H."/>
            <person name="De Vries R.P."/>
            <person name="Baker S.E."/>
            <person name="Andersen M.R."/>
        </authorList>
    </citation>
    <scope>NUCLEOTIDE SEQUENCE [LARGE SCALE GENOMIC DNA]</scope>
    <source>
        <strain evidence="2 3">CBS 209.92</strain>
    </source>
</reference>
<proteinExistence type="predicted"/>
<dbReference type="Gene3D" id="3.40.50.1820">
    <property type="entry name" value="alpha/beta hydrolase"/>
    <property type="match status" value="1"/>
</dbReference>
<dbReference type="SUPFAM" id="SSF53474">
    <property type="entry name" value="alpha/beta-Hydrolases"/>
    <property type="match status" value="1"/>
</dbReference>
<comment type="caution">
    <text evidence="2">The sequence shown here is derived from an EMBL/GenBank/DDBJ whole genome shotgun (WGS) entry which is preliminary data.</text>
</comment>
<evidence type="ECO:0000313" key="3">
    <source>
        <dbReference type="Proteomes" id="UP001610563"/>
    </source>
</evidence>
<evidence type="ECO:0000259" key="1">
    <source>
        <dbReference type="Pfam" id="PF12697"/>
    </source>
</evidence>
<accession>A0ABR4G3I6</accession>
<protein>
    <recommendedName>
        <fullName evidence="1">AB hydrolase-1 domain-containing protein</fullName>
    </recommendedName>
</protein>
<dbReference type="PANTHER" id="PTHR37017">
    <property type="entry name" value="AB HYDROLASE-1 DOMAIN-CONTAINING PROTEIN-RELATED"/>
    <property type="match status" value="1"/>
</dbReference>
<name>A0ABR4G3I6_9EURO</name>